<dbReference type="Pfam" id="PF07714">
    <property type="entry name" value="PK_Tyr_Ser-Thr"/>
    <property type="match status" value="1"/>
</dbReference>
<keyword evidence="3" id="KW-0418">Kinase</keyword>
<dbReference type="InterPro" id="IPR000719">
    <property type="entry name" value="Prot_kinase_dom"/>
</dbReference>
<dbReference type="Gene3D" id="1.10.510.10">
    <property type="entry name" value="Transferase(Phosphotransferase) domain 1"/>
    <property type="match status" value="1"/>
</dbReference>
<dbReference type="PROSITE" id="PS50011">
    <property type="entry name" value="PROTEIN_KINASE_DOM"/>
    <property type="match status" value="1"/>
</dbReference>
<dbReference type="Proteomes" id="UP000266673">
    <property type="component" value="Unassembled WGS sequence"/>
</dbReference>
<organism evidence="3 4">
    <name type="scientific">Gigaspora rosea</name>
    <dbReference type="NCBI Taxonomy" id="44941"/>
    <lineage>
        <taxon>Eukaryota</taxon>
        <taxon>Fungi</taxon>
        <taxon>Fungi incertae sedis</taxon>
        <taxon>Mucoromycota</taxon>
        <taxon>Glomeromycotina</taxon>
        <taxon>Glomeromycetes</taxon>
        <taxon>Diversisporales</taxon>
        <taxon>Gigasporaceae</taxon>
        <taxon>Gigaspora</taxon>
    </lineage>
</organism>
<evidence type="ECO:0000256" key="1">
    <source>
        <dbReference type="SAM" id="Phobius"/>
    </source>
</evidence>
<dbReference type="InterPro" id="IPR011009">
    <property type="entry name" value="Kinase-like_dom_sf"/>
</dbReference>
<dbReference type="InterPro" id="IPR001245">
    <property type="entry name" value="Ser-Thr/Tyr_kinase_cat_dom"/>
</dbReference>
<evidence type="ECO:0000313" key="3">
    <source>
        <dbReference type="EMBL" id="RIB27490.1"/>
    </source>
</evidence>
<dbReference type="InterPro" id="IPR051681">
    <property type="entry name" value="Ser/Thr_Kinases-Pseudokinases"/>
</dbReference>
<protein>
    <submittedName>
        <fullName evidence="3">Kinase-like domain-containing protein</fullName>
    </submittedName>
</protein>
<sequence length="396" mass="45648">MEYADQGDLRNYLKENFAGLQWEDKLRIAKEIASGLLVLHDYDIIHGDLHSMNILIHRGQPKIADFGLSKQINEVSITPKSTICGMPAYIDPKCFDNNKYKRNMKSDVYSFGVILWEISSGRKPFENFESSEGELLRHIACGNREKPVKGTPPRYVSLYNQCWDKYPDNCPETNLVFKTLEQIISEVCSQSITNERSIKNDNISLEHHFRLFNTDTILFENTNLIDTFEKKIEIEKKSQDNKCHDKTNESYKLSPNQMEFNLSRYFGFGGLYLIIYINLKSLNVFFLIKSRRVLFHNCFLFFFIKGIITFSIVLTFIGTENSDTNNNDASSKRSDSGIGFNMNINPSHFKVDVSFHSPTASDKHNTLTLHGNLLSSDTKEKFDTFANAFSKLFFEK</sequence>
<dbReference type="EMBL" id="QKWP01000097">
    <property type="protein sequence ID" value="RIB27490.1"/>
    <property type="molecule type" value="Genomic_DNA"/>
</dbReference>
<keyword evidence="1" id="KW-1133">Transmembrane helix</keyword>
<keyword evidence="3" id="KW-0808">Transferase</keyword>
<feature type="transmembrane region" description="Helical" evidence="1">
    <location>
        <begin position="265"/>
        <end position="286"/>
    </location>
</feature>
<name>A0A397VY33_9GLOM</name>
<accession>A0A397VY33</accession>
<dbReference type="GO" id="GO:0005524">
    <property type="term" value="F:ATP binding"/>
    <property type="evidence" value="ECO:0007669"/>
    <property type="project" value="InterPro"/>
</dbReference>
<dbReference type="AlphaFoldDB" id="A0A397VY33"/>
<feature type="domain" description="Protein kinase" evidence="2">
    <location>
        <begin position="1"/>
        <end position="184"/>
    </location>
</feature>
<dbReference type="GO" id="GO:0004674">
    <property type="term" value="F:protein serine/threonine kinase activity"/>
    <property type="evidence" value="ECO:0007669"/>
    <property type="project" value="TreeGrafter"/>
</dbReference>
<comment type="caution">
    <text evidence="3">The sequence shown here is derived from an EMBL/GenBank/DDBJ whole genome shotgun (WGS) entry which is preliminary data.</text>
</comment>
<dbReference type="PRINTS" id="PR00109">
    <property type="entry name" value="TYRKINASE"/>
</dbReference>
<keyword evidence="4" id="KW-1185">Reference proteome</keyword>
<gene>
    <name evidence="3" type="ORF">C2G38_1770243</name>
</gene>
<dbReference type="OrthoDB" id="5809314at2759"/>
<evidence type="ECO:0000313" key="4">
    <source>
        <dbReference type="Proteomes" id="UP000266673"/>
    </source>
</evidence>
<keyword evidence="1" id="KW-0472">Membrane</keyword>
<feature type="transmembrane region" description="Helical" evidence="1">
    <location>
        <begin position="298"/>
        <end position="317"/>
    </location>
</feature>
<reference evidence="3 4" key="1">
    <citation type="submission" date="2018-06" db="EMBL/GenBank/DDBJ databases">
        <title>Comparative genomics reveals the genomic features of Rhizophagus irregularis, R. cerebriforme, R. diaphanum and Gigaspora rosea, and their symbiotic lifestyle signature.</title>
        <authorList>
            <person name="Morin E."/>
            <person name="San Clemente H."/>
            <person name="Chen E.C.H."/>
            <person name="De La Providencia I."/>
            <person name="Hainaut M."/>
            <person name="Kuo A."/>
            <person name="Kohler A."/>
            <person name="Murat C."/>
            <person name="Tang N."/>
            <person name="Roy S."/>
            <person name="Loubradou J."/>
            <person name="Henrissat B."/>
            <person name="Grigoriev I.V."/>
            <person name="Corradi N."/>
            <person name="Roux C."/>
            <person name="Martin F.M."/>
        </authorList>
    </citation>
    <scope>NUCLEOTIDE SEQUENCE [LARGE SCALE GENOMIC DNA]</scope>
    <source>
        <strain evidence="3 4">DAOM 194757</strain>
    </source>
</reference>
<dbReference type="PANTHER" id="PTHR44329">
    <property type="entry name" value="SERINE/THREONINE-PROTEIN KINASE TNNI3K-RELATED"/>
    <property type="match status" value="1"/>
</dbReference>
<dbReference type="SUPFAM" id="SSF56112">
    <property type="entry name" value="Protein kinase-like (PK-like)"/>
    <property type="match status" value="1"/>
</dbReference>
<proteinExistence type="predicted"/>
<dbReference type="STRING" id="44941.A0A397VY33"/>
<evidence type="ECO:0000259" key="2">
    <source>
        <dbReference type="PROSITE" id="PS50011"/>
    </source>
</evidence>
<keyword evidence="1" id="KW-0812">Transmembrane</keyword>